<dbReference type="InterPro" id="IPR011856">
    <property type="entry name" value="tRNA_endonuc-like_dom_sf"/>
</dbReference>
<dbReference type="EMBL" id="NAJL01000040">
    <property type="protein sequence ID" value="TKA24854.1"/>
    <property type="molecule type" value="Genomic_DNA"/>
</dbReference>
<organism evidence="4 5">
    <name type="scientific">Salinomyces thailandicus</name>
    <dbReference type="NCBI Taxonomy" id="706561"/>
    <lineage>
        <taxon>Eukaryota</taxon>
        <taxon>Fungi</taxon>
        <taxon>Dikarya</taxon>
        <taxon>Ascomycota</taxon>
        <taxon>Pezizomycotina</taxon>
        <taxon>Dothideomycetes</taxon>
        <taxon>Dothideomycetidae</taxon>
        <taxon>Mycosphaerellales</taxon>
        <taxon>Teratosphaeriaceae</taxon>
        <taxon>Salinomyces</taxon>
    </lineage>
</organism>
<dbReference type="Pfam" id="PF10356">
    <property type="entry name" value="RRG7"/>
    <property type="match status" value="2"/>
</dbReference>
<evidence type="ECO:0000256" key="1">
    <source>
        <dbReference type="ARBA" id="ARBA00004173"/>
    </source>
</evidence>
<dbReference type="GO" id="GO:0005739">
    <property type="term" value="C:mitochondrion"/>
    <property type="evidence" value="ECO:0007669"/>
    <property type="project" value="UniProtKB-SubCell"/>
</dbReference>
<comment type="caution">
    <text evidence="4">The sequence shown here is derived from an EMBL/GenBank/DDBJ whole genome shotgun (WGS) entry which is preliminary data.</text>
</comment>
<dbReference type="InterPro" id="IPR018828">
    <property type="entry name" value="RRG7"/>
</dbReference>
<dbReference type="PANTHER" id="PTHR28133:SF1">
    <property type="entry name" value="REQUIRED FOR RESPIRATORY GROWTH PROTEIN 7, MITOCHONDRIAL"/>
    <property type="match status" value="1"/>
</dbReference>
<evidence type="ECO:0000313" key="5">
    <source>
        <dbReference type="Proteomes" id="UP000308549"/>
    </source>
</evidence>
<dbReference type="PANTHER" id="PTHR28133">
    <property type="entry name" value="REQUIRED FOR RESPIRATORY GROWTH PROTEIN 7, MITOCHONDRIAL"/>
    <property type="match status" value="1"/>
</dbReference>
<dbReference type="Proteomes" id="UP000308549">
    <property type="component" value="Unassembled WGS sequence"/>
</dbReference>
<proteinExistence type="predicted"/>
<dbReference type="OrthoDB" id="20734at2759"/>
<evidence type="ECO:0000313" key="4">
    <source>
        <dbReference type="EMBL" id="TKA24854.1"/>
    </source>
</evidence>
<protein>
    <recommendedName>
        <fullName evidence="6">Required for respiratory growth protein 7, mitochondrial</fullName>
    </recommendedName>
</protein>
<feature type="compositionally biased region" description="Basic and acidic residues" evidence="3">
    <location>
        <begin position="86"/>
        <end position="95"/>
    </location>
</feature>
<feature type="region of interest" description="Disordered" evidence="3">
    <location>
        <begin position="318"/>
        <end position="348"/>
    </location>
</feature>
<dbReference type="Gene3D" id="3.40.1350.10">
    <property type="match status" value="1"/>
</dbReference>
<keyword evidence="5" id="KW-1185">Reference proteome</keyword>
<dbReference type="GO" id="GO:0003676">
    <property type="term" value="F:nucleic acid binding"/>
    <property type="evidence" value="ECO:0007669"/>
    <property type="project" value="InterPro"/>
</dbReference>
<evidence type="ECO:0008006" key="6">
    <source>
        <dbReference type="Google" id="ProtNLM"/>
    </source>
</evidence>
<sequence>MQLPNSSSVALRTRRLPTFVIGTVLSTQPFLHVPCYDCRARRYAATSREKASGTDREGNVRDLADLQAALEAAGYGARSVPRTKRKAETKDESTTKAKAPPIRRISTTHDVILPPRLLPPPADGNHHDLASFLAHAAHSDLDPTSTVYRGTHFEYTVADALRAFNFKLRRTGRANDLGIDLAGHWILPAASEAEIGLTMPVLIQCKASKVTPAMVRELEGAYAGAPAGWRGAGVLGVLFSTHAITKGVSAAVQRSQWPLAVARMTPEGAMEQMLWNPVAREAGLEGLGVVTKYQEMSGGEGEEGGRVEQSIGLTWLGKPWNPGQVREEGERAAANGKKRKARETEEEKQLIDAVAAELKKAAAASSSPA</sequence>
<name>A0A4U0TRV2_9PEZI</name>
<keyword evidence="2" id="KW-0496">Mitochondrion</keyword>
<comment type="subcellular location">
    <subcellularLocation>
        <location evidence="1">Mitochondrion</location>
    </subcellularLocation>
</comment>
<reference evidence="4 5" key="1">
    <citation type="submission" date="2017-03" db="EMBL/GenBank/DDBJ databases">
        <title>Genomes of endolithic fungi from Antarctica.</title>
        <authorList>
            <person name="Coleine C."/>
            <person name="Masonjones S."/>
            <person name="Stajich J.E."/>
        </authorList>
    </citation>
    <scope>NUCLEOTIDE SEQUENCE [LARGE SCALE GENOMIC DNA]</scope>
    <source>
        <strain evidence="4 5">CCFEE 6315</strain>
    </source>
</reference>
<evidence type="ECO:0000256" key="3">
    <source>
        <dbReference type="SAM" id="MobiDB-lite"/>
    </source>
</evidence>
<dbReference type="AlphaFoldDB" id="A0A4U0TRV2"/>
<evidence type="ECO:0000256" key="2">
    <source>
        <dbReference type="ARBA" id="ARBA00023128"/>
    </source>
</evidence>
<feature type="region of interest" description="Disordered" evidence="3">
    <location>
        <begin position="75"/>
        <end position="99"/>
    </location>
</feature>
<accession>A0A4U0TRV2</accession>
<gene>
    <name evidence="4" type="ORF">B0A50_06583</name>
</gene>